<dbReference type="RGD" id="1307963">
    <property type="gene designation" value="Slc31a2"/>
</dbReference>
<reference evidence="2 3" key="1">
    <citation type="submission" date="2005-09" db="EMBL/GenBank/DDBJ databases">
        <authorList>
            <person name="Mural R.J."/>
            <person name="Li P.W."/>
            <person name="Adams M.D."/>
            <person name="Amanatides P.G."/>
            <person name="Baden-Tillson H."/>
            <person name="Barnstead M."/>
            <person name="Chin S.H."/>
            <person name="Dew I."/>
            <person name="Evans C.A."/>
            <person name="Ferriera S."/>
            <person name="Flanigan M."/>
            <person name="Fosler C."/>
            <person name="Glodek A."/>
            <person name="Gu Z."/>
            <person name="Holt R.A."/>
            <person name="Jennings D."/>
            <person name="Kraft C.L."/>
            <person name="Lu F."/>
            <person name="Nguyen T."/>
            <person name="Nusskern D.R."/>
            <person name="Pfannkoch C.M."/>
            <person name="Sitter C."/>
            <person name="Sutton G.G."/>
            <person name="Venter J.C."/>
            <person name="Wang Z."/>
            <person name="Woodage T."/>
            <person name="Zheng X.H."/>
            <person name="Zhong F."/>
        </authorList>
    </citation>
    <scope>NUCLEOTIDE SEQUENCE [LARGE SCALE GENOMIC DNA]</scope>
    <source>
        <strain>BN</strain>
        <strain evidence="3">Sprague-Dawley</strain>
    </source>
</reference>
<dbReference type="EMBL" id="CH473978">
    <property type="protein sequence ID" value="EDM10571.1"/>
    <property type="molecule type" value="Genomic_DNA"/>
</dbReference>
<gene>
    <name evidence="2 4" type="primary">Slc31a2</name>
    <name evidence="2" type="ORF">rCG_55209</name>
</gene>
<evidence type="ECO:0000313" key="4">
    <source>
        <dbReference type="RGD" id="1307963"/>
    </source>
</evidence>
<dbReference type="AGR" id="RGD:1307963"/>
<protein>
    <submittedName>
        <fullName evidence="2">Solute carrier family 31, member 2, isoform CRA_b</fullName>
    </submittedName>
</protein>
<evidence type="ECO:0000313" key="3">
    <source>
        <dbReference type="Proteomes" id="UP000234681"/>
    </source>
</evidence>
<evidence type="ECO:0000313" key="2">
    <source>
        <dbReference type="EMBL" id="EDM10571.1"/>
    </source>
</evidence>
<feature type="chain" id="PRO_5039936032" evidence="1">
    <location>
        <begin position="32"/>
        <end position="147"/>
    </location>
</feature>
<sequence>MRLCFSLISGESTALQVVFVLLWPVASPCHSGGNWLLCDAGCHVLQHLDFPWCGPGLGCGLLPSLPTSPHDLVGQTCAVLRAGELGPLFQALYFSRLSLGWHCSPLPQFLVTEMKPAKPWSLEAMEATSLPSLYRAQASCGSLHKSL</sequence>
<proteinExistence type="predicted"/>
<dbReference type="AlphaFoldDB" id="A6J7T7"/>
<keyword evidence="1" id="KW-0732">Signal</keyword>
<feature type="signal peptide" evidence="1">
    <location>
        <begin position="1"/>
        <end position="31"/>
    </location>
</feature>
<organism evidence="2 3">
    <name type="scientific">Rattus norvegicus</name>
    <name type="common">Rat</name>
    <dbReference type="NCBI Taxonomy" id="10116"/>
    <lineage>
        <taxon>Eukaryota</taxon>
        <taxon>Metazoa</taxon>
        <taxon>Chordata</taxon>
        <taxon>Craniata</taxon>
        <taxon>Vertebrata</taxon>
        <taxon>Euteleostomi</taxon>
        <taxon>Mammalia</taxon>
        <taxon>Eutheria</taxon>
        <taxon>Euarchontoglires</taxon>
        <taxon>Glires</taxon>
        <taxon>Rodentia</taxon>
        <taxon>Myomorpha</taxon>
        <taxon>Muroidea</taxon>
        <taxon>Muridae</taxon>
        <taxon>Murinae</taxon>
        <taxon>Rattus</taxon>
    </lineage>
</organism>
<accession>A6J7T7</accession>
<dbReference type="Proteomes" id="UP000234681">
    <property type="component" value="Chromosome 5"/>
</dbReference>
<evidence type="ECO:0000256" key="1">
    <source>
        <dbReference type="SAM" id="SignalP"/>
    </source>
</evidence>
<name>A6J7T7_RAT</name>